<dbReference type="AlphaFoldDB" id="A0A9W9GF35"/>
<dbReference type="OrthoDB" id="194468at2759"/>
<dbReference type="InterPro" id="IPR032466">
    <property type="entry name" value="Metal_Hydrolase"/>
</dbReference>
<evidence type="ECO:0000259" key="4">
    <source>
        <dbReference type="Pfam" id="PF01979"/>
    </source>
</evidence>
<dbReference type="InterPro" id="IPR006680">
    <property type="entry name" value="Amidohydro-rel"/>
</dbReference>
<proteinExistence type="predicted"/>
<dbReference type="Proteomes" id="UP001147746">
    <property type="component" value="Unassembled WGS sequence"/>
</dbReference>
<dbReference type="GO" id="GO:0019239">
    <property type="term" value="F:deaminase activity"/>
    <property type="evidence" value="ECO:0007669"/>
    <property type="project" value="UniProtKB-ARBA"/>
</dbReference>
<keyword evidence="2" id="KW-0378">Hydrolase</keyword>
<evidence type="ECO:0000256" key="2">
    <source>
        <dbReference type="ARBA" id="ARBA00022801"/>
    </source>
</evidence>
<dbReference type="GO" id="GO:0046872">
    <property type="term" value="F:metal ion binding"/>
    <property type="evidence" value="ECO:0007669"/>
    <property type="project" value="UniProtKB-KW"/>
</dbReference>
<gene>
    <name evidence="5" type="ORF">N7476_010602</name>
</gene>
<dbReference type="CDD" id="cd01298">
    <property type="entry name" value="ATZ_TRZ_like"/>
    <property type="match status" value="1"/>
</dbReference>
<dbReference type="EMBL" id="JAPZBO010000010">
    <property type="protein sequence ID" value="KAJ5299045.1"/>
    <property type="molecule type" value="Genomic_DNA"/>
</dbReference>
<accession>A0A9W9GF35</accession>
<reference evidence="5" key="1">
    <citation type="submission" date="2022-12" db="EMBL/GenBank/DDBJ databases">
        <authorList>
            <person name="Petersen C."/>
        </authorList>
    </citation>
    <scope>NUCLEOTIDE SEQUENCE</scope>
    <source>
        <strain evidence="5">IBT 21472</strain>
    </source>
</reference>
<evidence type="ECO:0000256" key="3">
    <source>
        <dbReference type="ARBA" id="ARBA00022833"/>
    </source>
</evidence>
<protein>
    <recommendedName>
        <fullName evidence="4">Amidohydrolase-related domain-containing protein</fullName>
    </recommendedName>
</protein>
<feature type="domain" description="Amidohydrolase-related" evidence="4">
    <location>
        <begin position="55"/>
        <end position="419"/>
    </location>
</feature>
<dbReference type="GO" id="GO:0016814">
    <property type="term" value="F:hydrolase activity, acting on carbon-nitrogen (but not peptide) bonds, in cyclic amidines"/>
    <property type="evidence" value="ECO:0007669"/>
    <property type="project" value="UniProtKB-ARBA"/>
</dbReference>
<dbReference type="FunFam" id="3.20.20.140:FF:000014">
    <property type="entry name" value="5-methylthioadenosine/S-adenosylhomocysteine deaminase"/>
    <property type="match status" value="1"/>
</dbReference>
<dbReference type="SUPFAM" id="SSF51556">
    <property type="entry name" value="Metallo-dependent hydrolases"/>
    <property type="match status" value="1"/>
</dbReference>
<dbReference type="PANTHER" id="PTHR43794:SF11">
    <property type="entry name" value="AMIDOHYDROLASE-RELATED DOMAIN-CONTAINING PROTEIN"/>
    <property type="match status" value="1"/>
</dbReference>
<dbReference type="Pfam" id="PF01979">
    <property type="entry name" value="Amidohydro_1"/>
    <property type="match status" value="1"/>
</dbReference>
<dbReference type="Gene3D" id="3.20.20.140">
    <property type="entry name" value="Metal-dependent hydrolases"/>
    <property type="match status" value="1"/>
</dbReference>
<dbReference type="Gene3D" id="2.30.40.10">
    <property type="entry name" value="Urease, subunit C, domain 1"/>
    <property type="match status" value="1"/>
</dbReference>
<sequence length="462" mass="50273">MLYTHATIITVDRTRRIIEDGAIRVTGETIADIGKTALLKERYPEDEELDLTGRIIIPGLISTHMHTAQTLLRGTADDLELVSWLCERIWVLQGNFTEADGYAAARLSIGEMLKSGTTCFLESMFADRYGFDGLARAVEESGIRGCLGKIVMDIAKYAKDDAWAMHPGLVENRETSLLGTLKMWEKWNGAANDRIRVWFGARTPGGVSDALYKEMTALSKEKGIPVTMHCAEVKADRDFFASVDHTPMSYCDSVGLLSPSTVLVHMVHLDDSDIKLLSTSGTHVAHCPTSNAKLASGICRVPDLQQAGVNVGLGTDGAPCNNTCDMLQEMKLAAIIHKSISYEPTAVPAESVLEMATINGAKALGLDDRIGSLEVGKKADFVAIDVRGIHSQPWFNPASAVVYTATGRDVELVVVDGKVLVQGGELLTMNEQEIVEEAKKRSREVVERAGLSSKVQGRWPVE</sequence>
<dbReference type="InterPro" id="IPR050287">
    <property type="entry name" value="MTA/SAH_deaminase"/>
</dbReference>
<name>A0A9W9GF35_9EURO</name>
<dbReference type="InterPro" id="IPR011059">
    <property type="entry name" value="Metal-dep_hydrolase_composite"/>
</dbReference>
<dbReference type="SUPFAM" id="SSF51338">
    <property type="entry name" value="Composite domain of metallo-dependent hydrolases"/>
    <property type="match status" value="2"/>
</dbReference>
<evidence type="ECO:0000313" key="6">
    <source>
        <dbReference type="Proteomes" id="UP001147746"/>
    </source>
</evidence>
<comment type="caution">
    <text evidence="5">The sequence shown here is derived from an EMBL/GenBank/DDBJ whole genome shotgun (WGS) entry which is preliminary data.</text>
</comment>
<dbReference type="PANTHER" id="PTHR43794">
    <property type="entry name" value="AMINOHYDROLASE SSNA-RELATED"/>
    <property type="match status" value="1"/>
</dbReference>
<keyword evidence="3" id="KW-0862">Zinc</keyword>
<evidence type="ECO:0000256" key="1">
    <source>
        <dbReference type="ARBA" id="ARBA00022723"/>
    </source>
</evidence>
<organism evidence="5 6">
    <name type="scientific">Penicillium atrosanguineum</name>
    <dbReference type="NCBI Taxonomy" id="1132637"/>
    <lineage>
        <taxon>Eukaryota</taxon>
        <taxon>Fungi</taxon>
        <taxon>Dikarya</taxon>
        <taxon>Ascomycota</taxon>
        <taxon>Pezizomycotina</taxon>
        <taxon>Eurotiomycetes</taxon>
        <taxon>Eurotiomycetidae</taxon>
        <taxon>Eurotiales</taxon>
        <taxon>Aspergillaceae</taxon>
        <taxon>Penicillium</taxon>
    </lineage>
</organism>
<reference evidence="5" key="2">
    <citation type="journal article" date="2023" name="IMA Fungus">
        <title>Comparative genomic study of the Penicillium genus elucidates a diverse pangenome and 15 lateral gene transfer events.</title>
        <authorList>
            <person name="Petersen C."/>
            <person name="Sorensen T."/>
            <person name="Nielsen M.R."/>
            <person name="Sondergaard T.E."/>
            <person name="Sorensen J.L."/>
            <person name="Fitzpatrick D.A."/>
            <person name="Frisvad J.C."/>
            <person name="Nielsen K.L."/>
        </authorList>
    </citation>
    <scope>NUCLEOTIDE SEQUENCE</scope>
    <source>
        <strain evidence="5">IBT 21472</strain>
    </source>
</reference>
<keyword evidence="1" id="KW-0479">Metal-binding</keyword>
<keyword evidence="6" id="KW-1185">Reference proteome</keyword>
<evidence type="ECO:0000313" key="5">
    <source>
        <dbReference type="EMBL" id="KAJ5299045.1"/>
    </source>
</evidence>